<accession>A0A2G5HIN4</accession>
<sequence length="180" mass="17574">MHTSRIFLAVALAALAGAQDIDSNDIPNACQSTCNALVSSTQQCDNSTSGDDAYLQCVCGAQNAASVIPDCANCIKNNGGDADNDAFDLARKCQFSTTSSGTQSMTSTSTSGQSGASSTANTDSSMSTTGSAGSTTAGSSMSATGGAESTPSSTAPADNAGSKAMSGMGAAIALPLLAIL</sequence>
<evidence type="ECO:0000256" key="1">
    <source>
        <dbReference type="SAM" id="MobiDB-lite"/>
    </source>
</evidence>
<proteinExistence type="predicted"/>
<dbReference type="OrthoDB" id="4843554at2759"/>
<feature type="region of interest" description="Disordered" evidence="1">
    <location>
        <begin position="98"/>
        <end position="164"/>
    </location>
</feature>
<evidence type="ECO:0000313" key="3">
    <source>
        <dbReference type="EMBL" id="PIA92389.1"/>
    </source>
</evidence>
<dbReference type="Proteomes" id="UP001302367">
    <property type="component" value="Chromosome 7"/>
</dbReference>
<dbReference type="EMBL" id="LKMD01000106">
    <property type="protein sequence ID" value="PIA92389.1"/>
    <property type="molecule type" value="Genomic_DNA"/>
</dbReference>
<feature type="compositionally biased region" description="Low complexity" evidence="1">
    <location>
        <begin position="98"/>
        <end position="147"/>
    </location>
</feature>
<dbReference type="EMBL" id="CP134190">
    <property type="protein sequence ID" value="WPB06383.1"/>
    <property type="molecule type" value="Genomic_DNA"/>
</dbReference>
<gene>
    <name evidence="3" type="ORF">CB0940_09306</name>
    <name evidence="4" type="ORF">RHO25_011040</name>
</gene>
<evidence type="ECO:0000313" key="4">
    <source>
        <dbReference type="EMBL" id="WPB06383.1"/>
    </source>
</evidence>
<keyword evidence="2" id="KW-0732">Signal</keyword>
<reference evidence="3 5" key="1">
    <citation type="submission" date="2015-10" db="EMBL/GenBank/DDBJ databases">
        <title>The cercosporin biosynthetic gene cluster was horizontally transferred to several fungal lineages and shown to be expanded in Cercospora beticola based on microsynteny with recipient genomes.</title>
        <authorList>
            <person name="De Jonge R."/>
            <person name="Ebert M.K."/>
            <person name="Suttle J.C."/>
            <person name="Jurick Ii W.M."/>
            <person name="Secor G.A."/>
            <person name="Thomma B.P."/>
            <person name="Van De Peer Y."/>
            <person name="Bolton M.D."/>
        </authorList>
    </citation>
    <scope>NUCLEOTIDE SEQUENCE [LARGE SCALE GENOMIC DNA]</scope>
    <source>
        <strain evidence="3 5">09-40</strain>
    </source>
</reference>
<dbReference type="Proteomes" id="UP000230605">
    <property type="component" value="Chromosome 7"/>
</dbReference>
<reference evidence="4 6" key="2">
    <citation type="submission" date="2023-09" db="EMBL/GenBank/DDBJ databases">
        <title>Complete-Gapless Cercospora beticola genome.</title>
        <authorList>
            <person name="Wyatt N.A."/>
            <person name="Spanner R.E."/>
            <person name="Bolton M.D."/>
        </authorList>
    </citation>
    <scope>NUCLEOTIDE SEQUENCE [LARGE SCALE GENOMIC DNA]</scope>
    <source>
        <strain evidence="4">Cb09-40</strain>
    </source>
</reference>
<protein>
    <submittedName>
        <fullName evidence="3">Uncharacterized protein</fullName>
    </submittedName>
</protein>
<name>A0A2G5HIN4_CERBT</name>
<organism evidence="3 5">
    <name type="scientific">Cercospora beticola</name>
    <name type="common">Sugarbeet leaf spot fungus</name>
    <dbReference type="NCBI Taxonomy" id="122368"/>
    <lineage>
        <taxon>Eukaryota</taxon>
        <taxon>Fungi</taxon>
        <taxon>Dikarya</taxon>
        <taxon>Ascomycota</taxon>
        <taxon>Pezizomycotina</taxon>
        <taxon>Dothideomycetes</taxon>
        <taxon>Dothideomycetidae</taxon>
        <taxon>Mycosphaerellales</taxon>
        <taxon>Mycosphaerellaceae</taxon>
        <taxon>Cercospora</taxon>
    </lineage>
</organism>
<evidence type="ECO:0000256" key="2">
    <source>
        <dbReference type="SAM" id="SignalP"/>
    </source>
</evidence>
<feature type="chain" id="PRO_5013640036" evidence="2">
    <location>
        <begin position="19"/>
        <end position="180"/>
    </location>
</feature>
<keyword evidence="6" id="KW-1185">Reference proteome</keyword>
<evidence type="ECO:0000313" key="5">
    <source>
        <dbReference type="Proteomes" id="UP000230605"/>
    </source>
</evidence>
<feature type="signal peptide" evidence="2">
    <location>
        <begin position="1"/>
        <end position="18"/>
    </location>
</feature>
<dbReference type="AlphaFoldDB" id="A0A2G5HIN4"/>
<evidence type="ECO:0000313" key="6">
    <source>
        <dbReference type="Proteomes" id="UP001302367"/>
    </source>
</evidence>